<feature type="transmembrane region" description="Helical" evidence="8">
    <location>
        <begin position="236"/>
        <end position="257"/>
    </location>
</feature>
<dbReference type="EMBL" id="JBHSAP010000009">
    <property type="protein sequence ID" value="MFC4076457.1"/>
    <property type="molecule type" value="Genomic_DNA"/>
</dbReference>
<evidence type="ECO:0000313" key="10">
    <source>
        <dbReference type="Proteomes" id="UP001595843"/>
    </source>
</evidence>
<keyword evidence="7 8" id="KW-0472">Membrane</keyword>
<comment type="similarity">
    <text evidence="2">Belongs to the amino acid-polyamine-organocation (APC) superfamily. Spore germination protein (SGP) (TC 2.A.3.9) family.</text>
</comment>
<dbReference type="NCBIfam" id="TIGR00912">
    <property type="entry name" value="2A0309"/>
    <property type="match status" value="1"/>
</dbReference>
<accession>A0ABV8JC13</accession>
<gene>
    <name evidence="9" type="ORF">ACFOUO_06495</name>
</gene>
<reference evidence="10" key="1">
    <citation type="journal article" date="2019" name="Int. J. Syst. Evol. Microbiol.">
        <title>The Global Catalogue of Microorganisms (GCM) 10K type strain sequencing project: providing services to taxonomists for standard genome sequencing and annotation.</title>
        <authorList>
            <consortium name="The Broad Institute Genomics Platform"/>
            <consortium name="The Broad Institute Genome Sequencing Center for Infectious Disease"/>
            <person name="Wu L."/>
            <person name="Ma J."/>
        </authorList>
    </citation>
    <scope>NUCLEOTIDE SEQUENCE [LARGE SCALE GENOMIC DNA]</scope>
    <source>
        <strain evidence="10">IBRC-M 10813</strain>
    </source>
</reference>
<feature type="transmembrane region" description="Helical" evidence="8">
    <location>
        <begin position="20"/>
        <end position="38"/>
    </location>
</feature>
<feature type="transmembrane region" description="Helical" evidence="8">
    <location>
        <begin position="165"/>
        <end position="182"/>
    </location>
</feature>
<dbReference type="Proteomes" id="UP001595843">
    <property type="component" value="Unassembled WGS sequence"/>
</dbReference>
<evidence type="ECO:0000256" key="8">
    <source>
        <dbReference type="SAM" id="Phobius"/>
    </source>
</evidence>
<keyword evidence="3" id="KW-0813">Transport</keyword>
<evidence type="ECO:0000256" key="4">
    <source>
        <dbReference type="ARBA" id="ARBA00022544"/>
    </source>
</evidence>
<dbReference type="RefSeq" id="WP_380703418.1">
    <property type="nucleotide sequence ID" value="NZ_JBHSAP010000009.1"/>
</dbReference>
<feature type="transmembrane region" description="Helical" evidence="8">
    <location>
        <begin position="202"/>
        <end position="224"/>
    </location>
</feature>
<feature type="transmembrane region" description="Helical" evidence="8">
    <location>
        <begin position="326"/>
        <end position="351"/>
    </location>
</feature>
<evidence type="ECO:0000256" key="7">
    <source>
        <dbReference type="ARBA" id="ARBA00023136"/>
    </source>
</evidence>
<keyword evidence="5 8" id="KW-0812">Transmembrane</keyword>
<dbReference type="PANTHER" id="PTHR34975:SF2">
    <property type="entry name" value="SPORE GERMINATION PROTEIN A2"/>
    <property type="match status" value="1"/>
</dbReference>
<keyword evidence="6 8" id="KW-1133">Transmembrane helix</keyword>
<keyword evidence="10" id="KW-1185">Reference proteome</keyword>
<comment type="caution">
    <text evidence="9">The sequence shown here is derived from an EMBL/GenBank/DDBJ whole genome shotgun (WGS) entry which is preliminary data.</text>
</comment>
<dbReference type="Gene3D" id="1.20.1740.10">
    <property type="entry name" value="Amino acid/polyamine transporter I"/>
    <property type="match status" value="1"/>
</dbReference>
<proteinExistence type="inferred from homology"/>
<feature type="transmembrane region" description="Helical" evidence="8">
    <location>
        <begin position="94"/>
        <end position="114"/>
    </location>
</feature>
<dbReference type="PANTHER" id="PTHR34975">
    <property type="entry name" value="SPORE GERMINATION PROTEIN A2"/>
    <property type="match status" value="1"/>
</dbReference>
<keyword evidence="4" id="KW-0309">Germination</keyword>
<protein>
    <submittedName>
        <fullName evidence="9">GerAB/ArcD/ProY family transporter</fullName>
    </submittedName>
</protein>
<sequence length="389" mass="43251">MSEMDSNKLSGEQEQPISSYQGMTTVYAALVGVGVLTLQRNIVEEARTDAVWVVVVGGLLVMLEVWLVTKLMQRFPHQGLVTISAKLLGSKKRTWQGVLLTVPFVLILGFYWLLTAAVVSRTFGEVLVSAVLPFTPMGVILLVFIGGGALVAASRLEVVARLNEFFFPFLLFPLFLILLSWIQEGDWENLLPMFQLDWKSLIPAVLGSSFAYSGFSVIFIFMAYYQQPKKAGRAHITAVGLVTIIYLVVVSSSLAVFGPEELVQLMWPTLDLVEVTAFPGMIFERLESGFLALWMIAVFTTVSTFFGALVDTAIHLFGIKERHRKWVAWGLAPILYMLALYPPNMFVLARWLELSGWYEPAASVFVALFFWGLAVQGSRGRGEQDAEVS</sequence>
<feature type="transmembrane region" description="Helical" evidence="8">
    <location>
        <begin position="126"/>
        <end position="153"/>
    </location>
</feature>
<evidence type="ECO:0000256" key="6">
    <source>
        <dbReference type="ARBA" id="ARBA00022989"/>
    </source>
</evidence>
<feature type="transmembrane region" description="Helical" evidence="8">
    <location>
        <begin position="357"/>
        <end position="375"/>
    </location>
</feature>
<evidence type="ECO:0000313" key="9">
    <source>
        <dbReference type="EMBL" id="MFC4076457.1"/>
    </source>
</evidence>
<evidence type="ECO:0000256" key="2">
    <source>
        <dbReference type="ARBA" id="ARBA00007998"/>
    </source>
</evidence>
<evidence type="ECO:0000256" key="5">
    <source>
        <dbReference type="ARBA" id="ARBA00022692"/>
    </source>
</evidence>
<evidence type="ECO:0000256" key="1">
    <source>
        <dbReference type="ARBA" id="ARBA00004141"/>
    </source>
</evidence>
<dbReference type="Pfam" id="PF03845">
    <property type="entry name" value="Spore_permease"/>
    <property type="match status" value="1"/>
</dbReference>
<feature type="transmembrane region" description="Helical" evidence="8">
    <location>
        <begin position="50"/>
        <end position="68"/>
    </location>
</feature>
<evidence type="ECO:0000256" key="3">
    <source>
        <dbReference type="ARBA" id="ARBA00022448"/>
    </source>
</evidence>
<comment type="subcellular location">
    <subcellularLocation>
        <location evidence="1">Membrane</location>
        <topology evidence="1">Multi-pass membrane protein</topology>
    </subcellularLocation>
</comment>
<dbReference type="InterPro" id="IPR004761">
    <property type="entry name" value="Spore_GerAB"/>
</dbReference>
<name>A0ABV8JC13_9BACL</name>
<feature type="transmembrane region" description="Helical" evidence="8">
    <location>
        <begin position="291"/>
        <end position="314"/>
    </location>
</feature>
<organism evidence="9 10">
    <name type="scientific">Salinithrix halophila</name>
    <dbReference type="NCBI Taxonomy" id="1485204"/>
    <lineage>
        <taxon>Bacteria</taxon>
        <taxon>Bacillati</taxon>
        <taxon>Bacillota</taxon>
        <taxon>Bacilli</taxon>
        <taxon>Bacillales</taxon>
        <taxon>Thermoactinomycetaceae</taxon>
        <taxon>Salinithrix</taxon>
    </lineage>
</organism>